<keyword evidence="4" id="KW-0106">Calcium</keyword>
<evidence type="ECO:0000256" key="5">
    <source>
        <dbReference type="ARBA" id="ARBA00023136"/>
    </source>
</evidence>
<keyword evidence="3" id="KW-0677">Repeat</keyword>
<dbReference type="PANTHER" id="PTHR46819:SF1">
    <property type="entry name" value="EF-HAND CALCIUM-BINDING DOMAIN-CONTAINING PROTEIN 7"/>
    <property type="match status" value="1"/>
</dbReference>
<dbReference type="GO" id="GO:0098797">
    <property type="term" value="C:plasma membrane protein complex"/>
    <property type="evidence" value="ECO:0007669"/>
    <property type="project" value="TreeGrafter"/>
</dbReference>
<sequence>MSSVVPPNLVDDEGDLTQACWDALVAIFHKYDVDKDGVLNDHELDNFARDTNGDVFDEDSRAEIRGFLDVDDKGNLKLKGFMEMYNLQTNSEPEATWRDLQKHGYDNQLMLVASRNEDNDDKSASAANKDA</sequence>
<gene>
    <name evidence="7" type="ORF">BGW38_001672</name>
</gene>
<evidence type="ECO:0000259" key="6">
    <source>
        <dbReference type="PROSITE" id="PS50222"/>
    </source>
</evidence>
<name>A0A9P6G2F9_9FUNG</name>
<dbReference type="InterPro" id="IPR002048">
    <property type="entry name" value="EF_hand_dom"/>
</dbReference>
<dbReference type="InterPro" id="IPR052266">
    <property type="entry name" value="Miro-EF-hand_domain"/>
</dbReference>
<dbReference type="OrthoDB" id="26525at2759"/>
<dbReference type="Gene3D" id="1.10.238.10">
    <property type="entry name" value="EF-hand"/>
    <property type="match status" value="1"/>
</dbReference>
<dbReference type="PROSITE" id="PS00018">
    <property type="entry name" value="EF_HAND_1"/>
    <property type="match status" value="1"/>
</dbReference>
<dbReference type="AlphaFoldDB" id="A0A9P6G2F9"/>
<protein>
    <recommendedName>
        <fullName evidence="6">EF-hand domain-containing protein</fullName>
    </recommendedName>
</protein>
<dbReference type="PANTHER" id="PTHR46819">
    <property type="entry name" value="EF-HAND CALCIUM-BINDING DOMAIN-CONTAINING PROTEIN 7"/>
    <property type="match status" value="1"/>
</dbReference>
<keyword evidence="5" id="KW-0472">Membrane</keyword>
<dbReference type="GO" id="GO:1903569">
    <property type="term" value="P:positive regulation of protein localization to ciliary membrane"/>
    <property type="evidence" value="ECO:0007669"/>
    <property type="project" value="TreeGrafter"/>
</dbReference>
<evidence type="ECO:0000256" key="4">
    <source>
        <dbReference type="ARBA" id="ARBA00022837"/>
    </source>
</evidence>
<feature type="domain" description="EF-hand" evidence="6">
    <location>
        <begin position="19"/>
        <end position="54"/>
    </location>
</feature>
<evidence type="ECO:0000256" key="3">
    <source>
        <dbReference type="ARBA" id="ARBA00022737"/>
    </source>
</evidence>
<comment type="subcellular location">
    <subcellularLocation>
        <location evidence="1">Membrane</location>
    </subcellularLocation>
</comment>
<dbReference type="Proteomes" id="UP000780801">
    <property type="component" value="Unassembled WGS sequence"/>
</dbReference>
<reference evidence="7" key="1">
    <citation type="journal article" date="2020" name="Fungal Divers.">
        <title>Resolving the Mortierellaceae phylogeny through synthesis of multi-gene phylogenetics and phylogenomics.</title>
        <authorList>
            <person name="Vandepol N."/>
            <person name="Liber J."/>
            <person name="Desiro A."/>
            <person name="Na H."/>
            <person name="Kennedy M."/>
            <person name="Barry K."/>
            <person name="Grigoriev I.V."/>
            <person name="Miller A.N."/>
            <person name="O'Donnell K."/>
            <person name="Stajich J.E."/>
            <person name="Bonito G."/>
        </authorList>
    </citation>
    <scope>NUCLEOTIDE SEQUENCE</scope>
    <source>
        <strain evidence="7">KOD1015</strain>
    </source>
</reference>
<organism evidence="7 8">
    <name type="scientific">Lunasporangiospora selenospora</name>
    <dbReference type="NCBI Taxonomy" id="979761"/>
    <lineage>
        <taxon>Eukaryota</taxon>
        <taxon>Fungi</taxon>
        <taxon>Fungi incertae sedis</taxon>
        <taxon>Mucoromycota</taxon>
        <taxon>Mortierellomycotina</taxon>
        <taxon>Mortierellomycetes</taxon>
        <taxon>Mortierellales</taxon>
        <taxon>Mortierellaceae</taxon>
        <taxon>Lunasporangiospora</taxon>
    </lineage>
</organism>
<dbReference type="EMBL" id="JAABOA010000154">
    <property type="protein sequence ID" value="KAF9585586.1"/>
    <property type="molecule type" value="Genomic_DNA"/>
</dbReference>
<keyword evidence="2" id="KW-0479">Metal-binding</keyword>
<dbReference type="PROSITE" id="PS50222">
    <property type="entry name" value="EF_HAND_2"/>
    <property type="match status" value="1"/>
</dbReference>
<dbReference type="GO" id="GO:0060170">
    <property type="term" value="C:ciliary membrane"/>
    <property type="evidence" value="ECO:0007669"/>
    <property type="project" value="TreeGrafter"/>
</dbReference>
<evidence type="ECO:0000313" key="7">
    <source>
        <dbReference type="EMBL" id="KAF9585586.1"/>
    </source>
</evidence>
<evidence type="ECO:0000256" key="1">
    <source>
        <dbReference type="ARBA" id="ARBA00004370"/>
    </source>
</evidence>
<evidence type="ECO:0000313" key="8">
    <source>
        <dbReference type="Proteomes" id="UP000780801"/>
    </source>
</evidence>
<accession>A0A9P6G2F9</accession>
<dbReference type="GO" id="GO:0005509">
    <property type="term" value="F:calcium ion binding"/>
    <property type="evidence" value="ECO:0007669"/>
    <property type="project" value="InterPro"/>
</dbReference>
<dbReference type="InterPro" id="IPR018247">
    <property type="entry name" value="EF_Hand_1_Ca_BS"/>
</dbReference>
<dbReference type="SUPFAM" id="SSF47473">
    <property type="entry name" value="EF-hand"/>
    <property type="match status" value="1"/>
</dbReference>
<dbReference type="InterPro" id="IPR011992">
    <property type="entry name" value="EF-hand-dom_pair"/>
</dbReference>
<keyword evidence="8" id="KW-1185">Reference proteome</keyword>
<proteinExistence type="predicted"/>
<evidence type="ECO:0000256" key="2">
    <source>
        <dbReference type="ARBA" id="ARBA00022723"/>
    </source>
</evidence>
<comment type="caution">
    <text evidence="7">The sequence shown here is derived from an EMBL/GenBank/DDBJ whole genome shotgun (WGS) entry which is preliminary data.</text>
</comment>